<feature type="region of interest" description="Disordered" evidence="1">
    <location>
        <begin position="78"/>
        <end position="146"/>
    </location>
</feature>
<comment type="caution">
    <text evidence="2">The sequence shown here is derived from an EMBL/GenBank/DDBJ whole genome shotgun (WGS) entry which is preliminary data.</text>
</comment>
<reference evidence="2" key="1">
    <citation type="submission" date="2022-03" db="EMBL/GenBank/DDBJ databases">
        <authorList>
            <person name="Lindestad O."/>
        </authorList>
    </citation>
    <scope>NUCLEOTIDE SEQUENCE</scope>
</reference>
<feature type="region of interest" description="Disordered" evidence="1">
    <location>
        <begin position="1"/>
        <end position="63"/>
    </location>
</feature>
<evidence type="ECO:0000313" key="2">
    <source>
        <dbReference type="EMBL" id="CAH2251390.1"/>
    </source>
</evidence>
<dbReference type="Proteomes" id="UP000838756">
    <property type="component" value="Unassembled WGS sequence"/>
</dbReference>
<feature type="compositionally biased region" description="Basic and acidic residues" evidence="1">
    <location>
        <begin position="82"/>
        <end position="116"/>
    </location>
</feature>
<organism evidence="2 3">
    <name type="scientific">Pararge aegeria aegeria</name>
    <dbReference type="NCBI Taxonomy" id="348720"/>
    <lineage>
        <taxon>Eukaryota</taxon>
        <taxon>Metazoa</taxon>
        <taxon>Ecdysozoa</taxon>
        <taxon>Arthropoda</taxon>
        <taxon>Hexapoda</taxon>
        <taxon>Insecta</taxon>
        <taxon>Pterygota</taxon>
        <taxon>Neoptera</taxon>
        <taxon>Endopterygota</taxon>
        <taxon>Lepidoptera</taxon>
        <taxon>Glossata</taxon>
        <taxon>Ditrysia</taxon>
        <taxon>Papilionoidea</taxon>
        <taxon>Nymphalidae</taxon>
        <taxon>Satyrinae</taxon>
        <taxon>Satyrini</taxon>
        <taxon>Parargina</taxon>
        <taxon>Pararge</taxon>
    </lineage>
</organism>
<gene>
    <name evidence="2" type="primary">jg6005</name>
    <name evidence="2" type="ORF">PAEG_LOCUS22223</name>
</gene>
<accession>A0A8S4SA90</accession>
<name>A0A8S4SA90_9NEOP</name>
<protein>
    <submittedName>
        <fullName evidence="2">Jg6005 protein</fullName>
    </submittedName>
</protein>
<proteinExistence type="predicted"/>
<sequence>MRRPGVLPEVRRAADDVPAEAQTPGRGARGGAHVVPVQSVREGVRDATKAHHPPTEGAFEGLQIRMPVLRPEVLHPVRAHQSHADAHRRAELQVQGVREDLPAPEDTKRSPPDTHQRPTVPLPHLRAGLHTKLQSEGPYENAASRI</sequence>
<evidence type="ECO:0000256" key="1">
    <source>
        <dbReference type="SAM" id="MobiDB-lite"/>
    </source>
</evidence>
<dbReference type="EMBL" id="CAKXAJ010026023">
    <property type="protein sequence ID" value="CAH2251390.1"/>
    <property type="molecule type" value="Genomic_DNA"/>
</dbReference>
<evidence type="ECO:0000313" key="3">
    <source>
        <dbReference type="Proteomes" id="UP000838756"/>
    </source>
</evidence>
<dbReference type="AlphaFoldDB" id="A0A8S4SA90"/>
<keyword evidence="3" id="KW-1185">Reference proteome</keyword>